<evidence type="ECO:0000256" key="3">
    <source>
        <dbReference type="ARBA" id="ARBA00022989"/>
    </source>
</evidence>
<keyword evidence="2" id="KW-0812">Transmembrane</keyword>
<evidence type="ECO:0000256" key="1">
    <source>
        <dbReference type="ARBA" id="ARBA00004167"/>
    </source>
</evidence>
<proteinExistence type="predicted"/>
<reference evidence="6" key="1">
    <citation type="submission" date="2007-07" db="EMBL/GenBank/DDBJ databases">
        <title>PCAP assembly of the Caenorhabditis remanei genome.</title>
        <authorList>
            <consortium name="The Caenorhabditis remanei Sequencing Consortium"/>
            <person name="Wilson R.K."/>
        </authorList>
    </citation>
    <scope>NUCLEOTIDE SEQUENCE [LARGE SCALE GENOMIC DNA]</scope>
    <source>
        <strain evidence="6">PB4641</strain>
    </source>
</reference>
<dbReference type="GO" id="GO:0016020">
    <property type="term" value="C:membrane"/>
    <property type="evidence" value="ECO:0007669"/>
    <property type="project" value="UniProtKB-SubCell"/>
</dbReference>
<dbReference type="OrthoDB" id="10072116at2759"/>
<protein>
    <recommendedName>
        <fullName evidence="5">W02B3.4-like N-terminal domain-containing protein</fullName>
    </recommendedName>
</protein>
<dbReference type="eggNOG" id="ENOG502QUDN">
    <property type="taxonomic scope" value="Eukaryota"/>
</dbReference>
<dbReference type="InParanoid" id="E3NLU0"/>
<keyword evidence="3" id="KW-1133">Transmembrane helix</keyword>
<dbReference type="Pfam" id="PF24413">
    <property type="entry name" value="W02B3_4_N"/>
    <property type="match status" value="1"/>
</dbReference>
<evidence type="ECO:0000256" key="2">
    <source>
        <dbReference type="ARBA" id="ARBA00022692"/>
    </source>
</evidence>
<dbReference type="Proteomes" id="UP000008281">
    <property type="component" value="Unassembled WGS sequence"/>
</dbReference>
<evidence type="ECO:0000313" key="6">
    <source>
        <dbReference type="EMBL" id="EFP06060.1"/>
    </source>
</evidence>
<accession>E3NLU0</accession>
<comment type="subcellular location">
    <subcellularLocation>
        <location evidence="1">Membrane</location>
        <topology evidence="1">Single-pass membrane protein</topology>
    </subcellularLocation>
</comment>
<feature type="domain" description="W02B3.4-like N-terminal" evidence="5">
    <location>
        <begin position="56"/>
        <end position="171"/>
    </location>
</feature>
<organism evidence="7">
    <name type="scientific">Caenorhabditis remanei</name>
    <name type="common">Caenorhabditis vulgaris</name>
    <dbReference type="NCBI Taxonomy" id="31234"/>
    <lineage>
        <taxon>Eukaryota</taxon>
        <taxon>Metazoa</taxon>
        <taxon>Ecdysozoa</taxon>
        <taxon>Nematoda</taxon>
        <taxon>Chromadorea</taxon>
        <taxon>Rhabditida</taxon>
        <taxon>Rhabditina</taxon>
        <taxon>Rhabditomorpha</taxon>
        <taxon>Rhabditoidea</taxon>
        <taxon>Rhabditidae</taxon>
        <taxon>Peloderinae</taxon>
        <taxon>Caenorhabditis</taxon>
    </lineage>
</organism>
<dbReference type="PANTHER" id="PTHR15407">
    <property type="entry name" value="FUKUTIN-RELATED"/>
    <property type="match status" value="1"/>
</dbReference>
<dbReference type="STRING" id="31234.E3NLU0"/>
<dbReference type="InterPro" id="IPR057641">
    <property type="entry name" value="W02B3_4_N"/>
</dbReference>
<sequence>MRFKNRLLSVIAAALTFLFILILNEVYYDSSEVLIDEKWEQIIDKRQREINESVGCHDFLQKLQGKVSVSVLLIDMDILEIIGQNRCNQLKMYETPIQVATNSRKDLNFIHRNLFEPFFFESNEQKDYLEFDTKPRRIIPKNFETMKFGNIAVPMKPFRFRKYWQKSRLIECSNTTMNRNEIEKKRRINLQSSVFEMSRLRDLLIQYDMYPFISEGTLLGKFFKKIPFILLITTVSRVFFLDIDFAIISTEFNPKFVNDMREGRANFKLTRRLGGLDSLELTVTPRNGYKLNTNVFFMYRGKNETGGNEFNWISGLCGDGEKIRYNFPLFEPICSADFHDHLVWVTCNPKKAIIYEYGEKWYEDVPTNNYSRYESVNNVERNVGWYSSWELRKVTFEDGYEYH</sequence>
<dbReference type="PANTHER" id="PTHR15407:SF41">
    <property type="entry name" value="FUKUTIN"/>
    <property type="match status" value="1"/>
</dbReference>
<dbReference type="EMBL" id="DS268935">
    <property type="protein sequence ID" value="EFP06060.1"/>
    <property type="molecule type" value="Genomic_DNA"/>
</dbReference>
<dbReference type="InterPro" id="IPR009644">
    <property type="entry name" value="FKTN/MNN4/W02B3.4-1"/>
</dbReference>
<evidence type="ECO:0000313" key="7">
    <source>
        <dbReference type="Proteomes" id="UP000008281"/>
    </source>
</evidence>
<keyword evidence="4" id="KW-0472">Membrane</keyword>
<name>E3NLU0_CAERE</name>
<keyword evidence="7" id="KW-1185">Reference proteome</keyword>
<gene>
    <name evidence="6" type="ORF">CRE_30544</name>
</gene>
<evidence type="ECO:0000256" key="4">
    <source>
        <dbReference type="ARBA" id="ARBA00023136"/>
    </source>
</evidence>
<dbReference type="HOGENOM" id="CLU_041832_0_0_1"/>
<dbReference type="AlphaFoldDB" id="E3NLU0"/>
<evidence type="ECO:0000259" key="5">
    <source>
        <dbReference type="Pfam" id="PF24413"/>
    </source>
</evidence>